<dbReference type="Proteomes" id="UP000001072">
    <property type="component" value="Unassembled WGS sequence"/>
</dbReference>
<dbReference type="GO" id="GO:0008270">
    <property type="term" value="F:zinc ion binding"/>
    <property type="evidence" value="ECO:0007669"/>
    <property type="project" value="UniProtKB-KW"/>
</dbReference>
<evidence type="ECO:0000256" key="1">
    <source>
        <dbReference type="ARBA" id="ARBA00022664"/>
    </source>
</evidence>
<dbReference type="Pfam" id="PF00098">
    <property type="entry name" value="zf-CCHC"/>
    <property type="match status" value="1"/>
</dbReference>
<keyword evidence="1" id="KW-0507">mRNA processing</keyword>
<dbReference type="EMBL" id="GL883158">
    <property type="protein sequence ID" value="EGF99448.1"/>
    <property type="molecule type" value="Genomic_DNA"/>
</dbReference>
<gene>
    <name evidence="5" type="ORF">MELLADRAFT_68533</name>
</gene>
<reference evidence="6" key="1">
    <citation type="journal article" date="2011" name="Proc. Natl. Acad. Sci. U.S.A.">
        <title>Obligate biotrophy features unraveled by the genomic analysis of rust fungi.</title>
        <authorList>
            <person name="Duplessis S."/>
            <person name="Cuomo C.A."/>
            <person name="Lin Y.-C."/>
            <person name="Aerts A."/>
            <person name="Tisserant E."/>
            <person name="Veneault-Fourrey C."/>
            <person name="Joly D.L."/>
            <person name="Hacquard S."/>
            <person name="Amselem J."/>
            <person name="Cantarel B.L."/>
            <person name="Chiu R."/>
            <person name="Coutinho P.M."/>
            <person name="Feau N."/>
            <person name="Field M."/>
            <person name="Frey P."/>
            <person name="Gelhaye E."/>
            <person name="Goldberg J."/>
            <person name="Grabherr M.G."/>
            <person name="Kodira C.D."/>
            <person name="Kohler A."/>
            <person name="Kuees U."/>
            <person name="Lindquist E.A."/>
            <person name="Lucas S.M."/>
            <person name="Mago R."/>
            <person name="Mauceli E."/>
            <person name="Morin E."/>
            <person name="Murat C."/>
            <person name="Pangilinan J.L."/>
            <person name="Park R."/>
            <person name="Pearson M."/>
            <person name="Quesneville H."/>
            <person name="Rouhier N."/>
            <person name="Sakthikumar S."/>
            <person name="Salamov A.A."/>
            <person name="Schmutz J."/>
            <person name="Selles B."/>
            <person name="Shapiro H."/>
            <person name="Tanguay P."/>
            <person name="Tuskan G.A."/>
            <person name="Henrissat B."/>
            <person name="Van de Peer Y."/>
            <person name="Rouze P."/>
            <person name="Ellis J.G."/>
            <person name="Dodds P.N."/>
            <person name="Schein J.E."/>
            <person name="Zhong S."/>
            <person name="Hamelin R.C."/>
            <person name="Grigoriev I.V."/>
            <person name="Szabo L.J."/>
            <person name="Martin F."/>
        </authorList>
    </citation>
    <scope>NUCLEOTIDE SEQUENCE [LARGE SCALE GENOMIC DNA]</scope>
    <source>
        <strain evidence="6">98AG31 / pathotype 3-4-7</strain>
    </source>
</reference>
<feature type="region of interest" description="Disordered" evidence="3">
    <location>
        <begin position="1"/>
        <end position="82"/>
    </location>
</feature>
<evidence type="ECO:0000259" key="4">
    <source>
        <dbReference type="PROSITE" id="PS50158"/>
    </source>
</evidence>
<dbReference type="KEGG" id="mlr:MELLADRAFT_68533"/>
<evidence type="ECO:0000313" key="6">
    <source>
        <dbReference type="Proteomes" id="UP000001072"/>
    </source>
</evidence>
<dbReference type="HOGENOM" id="CLU_1603111_0_0_1"/>
<accession>F4S753</accession>
<dbReference type="SUPFAM" id="SSF57756">
    <property type="entry name" value="Retrovirus zinc finger-like domains"/>
    <property type="match status" value="1"/>
</dbReference>
<dbReference type="InterPro" id="IPR001878">
    <property type="entry name" value="Znf_CCHC"/>
</dbReference>
<dbReference type="RefSeq" id="XP_007417212.1">
    <property type="nucleotide sequence ID" value="XM_007417150.1"/>
</dbReference>
<sequence>MVTQRFSVPFSLSPFLSPNPSSPTATEPFIQQATGNTPHPSSSPPISSPIGLTPTVRSQYPYYPSLSPGEDARPRNTDQPRQQSLNRAIPRLDCNLPEVKQWVNQCYHCGQLGHLMHACPRKHLPRIAEHEYDWRYVKYDNFTPATKLYSVMALWPKSQPLAPRTV</sequence>
<dbReference type="GO" id="GO:0003676">
    <property type="term" value="F:nucleic acid binding"/>
    <property type="evidence" value="ECO:0007669"/>
    <property type="project" value="InterPro"/>
</dbReference>
<keyword evidence="2" id="KW-0863">Zinc-finger</keyword>
<dbReference type="GeneID" id="18931053"/>
<name>F4S753_MELLP</name>
<evidence type="ECO:0000313" key="5">
    <source>
        <dbReference type="EMBL" id="EGF99448.1"/>
    </source>
</evidence>
<keyword evidence="6" id="KW-1185">Reference proteome</keyword>
<feature type="domain" description="CCHC-type" evidence="4">
    <location>
        <begin position="106"/>
        <end position="121"/>
    </location>
</feature>
<dbReference type="GO" id="GO:0006397">
    <property type="term" value="P:mRNA processing"/>
    <property type="evidence" value="ECO:0007669"/>
    <property type="project" value="UniProtKB-KW"/>
</dbReference>
<dbReference type="PROSITE" id="PS50158">
    <property type="entry name" value="ZF_CCHC"/>
    <property type="match status" value="1"/>
</dbReference>
<evidence type="ECO:0000256" key="2">
    <source>
        <dbReference type="PROSITE-ProRule" id="PRU00047"/>
    </source>
</evidence>
<keyword evidence="2" id="KW-0479">Metal-binding</keyword>
<dbReference type="InterPro" id="IPR036875">
    <property type="entry name" value="Znf_CCHC_sf"/>
</dbReference>
<dbReference type="Gene3D" id="4.10.60.10">
    <property type="entry name" value="Zinc finger, CCHC-type"/>
    <property type="match status" value="1"/>
</dbReference>
<protein>
    <recommendedName>
        <fullName evidence="4">CCHC-type domain-containing protein</fullName>
    </recommendedName>
</protein>
<feature type="compositionally biased region" description="Low complexity" evidence="3">
    <location>
        <begin position="9"/>
        <end position="23"/>
    </location>
</feature>
<keyword evidence="2" id="KW-0862">Zinc</keyword>
<evidence type="ECO:0000256" key="3">
    <source>
        <dbReference type="SAM" id="MobiDB-lite"/>
    </source>
</evidence>
<dbReference type="VEuPathDB" id="FungiDB:MELLADRAFT_68533"/>
<proteinExistence type="predicted"/>
<organism evidence="6">
    <name type="scientific">Melampsora larici-populina (strain 98AG31 / pathotype 3-4-7)</name>
    <name type="common">Poplar leaf rust fungus</name>
    <dbReference type="NCBI Taxonomy" id="747676"/>
    <lineage>
        <taxon>Eukaryota</taxon>
        <taxon>Fungi</taxon>
        <taxon>Dikarya</taxon>
        <taxon>Basidiomycota</taxon>
        <taxon>Pucciniomycotina</taxon>
        <taxon>Pucciniomycetes</taxon>
        <taxon>Pucciniales</taxon>
        <taxon>Melampsoraceae</taxon>
        <taxon>Melampsora</taxon>
    </lineage>
</organism>
<dbReference type="InParanoid" id="F4S753"/>
<dbReference type="AlphaFoldDB" id="F4S753"/>